<evidence type="ECO:0000313" key="1">
    <source>
        <dbReference type="EMBL" id="AVY93388.1"/>
    </source>
</evidence>
<organism evidence="1 2">
    <name type="scientific">Microvirgula aerodenitrificans</name>
    <dbReference type="NCBI Taxonomy" id="57480"/>
    <lineage>
        <taxon>Bacteria</taxon>
        <taxon>Pseudomonadati</taxon>
        <taxon>Pseudomonadota</taxon>
        <taxon>Betaproteobacteria</taxon>
        <taxon>Neisseriales</taxon>
        <taxon>Aquaspirillaceae</taxon>
        <taxon>Microvirgula</taxon>
    </lineage>
</organism>
<name>A0A2S0P7M4_9NEIS</name>
<dbReference type="AlphaFoldDB" id="A0A2S0P7M4"/>
<evidence type="ECO:0000313" key="2">
    <source>
        <dbReference type="Proteomes" id="UP000244173"/>
    </source>
</evidence>
<reference evidence="1 2" key="1">
    <citation type="submission" date="2018-04" db="EMBL/GenBank/DDBJ databases">
        <title>Denitrifier Microvirgula.</title>
        <authorList>
            <person name="Anderson E."/>
            <person name="Jang J."/>
            <person name="Ishii S."/>
        </authorList>
    </citation>
    <scope>NUCLEOTIDE SEQUENCE [LARGE SCALE GENOMIC DNA]</scope>
    <source>
        <strain evidence="1 2">BE2.4</strain>
    </source>
</reference>
<gene>
    <name evidence="1" type="ORF">DAI18_04515</name>
</gene>
<proteinExistence type="predicted"/>
<keyword evidence="2" id="KW-1185">Reference proteome</keyword>
<protein>
    <submittedName>
        <fullName evidence="1">Uncharacterized protein</fullName>
    </submittedName>
</protein>
<sequence>MLCPDDNHVAPSLAEVRSLAQRCLGKFSRHAMSLIGAHGISLPPALDLFGTSEGNMAIHGAHPDADLIDAVLCCDIQAAQYFKEAEVLFETVRTLETSSACAPRQDNERFHIGLTTTGPVAYFTTGA</sequence>
<dbReference type="KEGG" id="maer:DAI18_04515"/>
<dbReference type="EMBL" id="CP028519">
    <property type="protein sequence ID" value="AVY93388.1"/>
    <property type="molecule type" value="Genomic_DNA"/>
</dbReference>
<accession>A0A2S0P7M4</accession>
<dbReference type="Proteomes" id="UP000244173">
    <property type="component" value="Chromosome"/>
</dbReference>